<feature type="region of interest" description="Disordered" evidence="1">
    <location>
        <begin position="1"/>
        <end position="39"/>
    </location>
</feature>
<evidence type="ECO:0000313" key="3">
    <source>
        <dbReference type="Proteomes" id="UP000245207"/>
    </source>
</evidence>
<gene>
    <name evidence="2" type="ORF">CTI12_AA056690</name>
</gene>
<comment type="caution">
    <text evidence="2">The sequence shown here is derived from an EMBL/GenBank/DDBJ whole genome shotgun (WGS) entry which is preliminary data.</text>
</comment>
<dbReference type="EMBL" id="PKPP01000285">
    <property type="protein sequence ID" value="PWA94800.1"/>
    <property type="molecule type" value="Genomic_DNA"/>
</dbReference>
<dbReference type="Pfam" id="PF13589">
    <property type="entry name" value="HATPase_c_3"/>
    <property type="match status" value="1"/>
</dbReference>
<evidence type="ECO:0000256" key="1">
    <source>
        <dbReference type="SAM" id="MobiDB-lite"/>
    </source>
</evidence>
<dbReference type="GO" id="GO:0016853">
    <property type="term" value="F:isomerase activity"/>
    <property type="evidence" value="ECO:0007669"/>
    <property type="project" value="UniProtKB-KW"/>
</dbReference>
<reference evidence="2 3" key="1">
    <citation type="journal article" date="2018" name="Mol. Plant">
        <title>The genome of Artemisia annua provides insight into the evolution of Asteraceae family and artemisinin biosynthesis.</title>
        <authorList>
            <person name="Shen Q."/>
            <person name="Zhang L."/>
            <person name="Liao Z."/>
            <person name="Wang S."/>
            <person name="Yan T."/>
            <person name="Shi P."/>
            <person name="Liu M."/>
            <person name="Fu X."/>
            <person name="Pan Q."/>
            <person name="Wang Y."/>
            <person name="Lv Z."/>
            <person name="Lu X."/>
            <person name="Zhang F."/>
            <person name="Jiang W."/>
            <person name="Ma Y."/>
            <person name="Chen M."/>
            <person name="Hao X."/>
            <person name="Li L."/>
            <person name="Tang Y."/>
            <person name="Lv G."/>
            <person name="Zhou Y."/>
            <person name="Sun X."/>
            <person name="Brodelius P.E."/>
            <person name="Rose J.K.C."/>
            <person name="Tang K."/>
        </authorList>
    </citation>
    <scope>NUCLEOTIDE SEQUENCE [LARGE SCALE GENOMIC DNA]</scope>
    <source>
        <strain evidence="3">cv. Huhao1</strain>
        <tissue evidence="2">Leaf</tissue>
    </source>
</reference>
<name>A0A2U1Q9W4_ARTAN</name>
<dbReference type="AlphaFoldDB" id="A0A2U1Q9W4"/>
<feature type="compositionally biased region" description="Basic and acidic residues" evidence="1">
    <location>
        <begin position="1"/>
        <end position="10"/>
    </location>
</feature>
<dbReference type="SUPFAM" id="SSF55874">
    <property type="entry name" value="ATPase domain of HSP90 chaperone/DNA topoisomerase II/histidine kinase"/>
    <property type="match status" value="1"/>
</dbReference>
<evidence type="ECO:0000313" key="2">
    <source>
        <dbReference type="EMBL" id="PWA94800.1"/>
    </source>
</evidence>
<dbReference type="PANTHER" id="PTHR48444">
    <property type="entry name" value="DNA TOPOISOMERASE 6 SUBUNIT B"/>
    <property type="match status" value="1"/>
</dbReference>
<dbReference type="STRING" id="35608.A0A2U1Q9W4"/>
<dbReference type="PANTHER" id="PTHR48444:SF1">
    <property type="entry name" value="DNA TOPOISOMERASE 6 SUBUNIT B"/>
    <property type="match status" value="1"/>
</dbReference>
<dbReference type="InterPro" id="IPR036890">
    <property type="entry name" value="HATPase_C_sf"/>
</dbReference>
<keyword evidence="2" id="KW-0413">Isomerase</keyword>
<dbReference type="Proteomes" id="UP000245207">
    <property type="component" value="Unassembled WGS sequence"/>
</dbReference>
<dbReference type="OrthoDB" id="1562195at2759"/>
<sequence length="230" mass="25373">MDAGDSREESLTQSRKRSSLDAGDSSVQSSKQKSMTSAGPMIRHISPARYLKDYMKSNGFDNAGMSLYTTIRELVENSLDAAEFINELPSVQVIIQEIDDTMIGFTPLNPIYKVICKDNGCGISHDDIPKLLGQVSCGTNFGLKQTRGENGIGVKKALIWAQMRTGEPVKISTSTKGQSYTSVCELSINIEENIPVIKNHVKALDKEPWHGTEIELVIEGNWSSYRSKIL</sequence>
<proteinExistence type="predicted"/>
<accession>A0A2U1Q9W4</accession>
<dbReference type="Gene3D" id="3.30.565.10">
    <property type="entry name" value="Histidine kinase-like ATPase, C-terminal domain"/>
    <property type="match status" value="1"/>
</dbReference>
<feature type="compositionally biased region" description="Polar residues" evidence="1">
    <location>
        <begin position="25"/>
        <end position="37"/>
    </location>
</feature>
<protein>
    <submittedName>
        <fullName evidence="2">DNA topoisomerase 6 subunit B</fullName>
    </submittedName>
</protein>
<organism evidence="2 3">
    <name type="scientific">Artemisia annua</name>
    <name type="common">Sweet wormwood</name>
    <dbReference type="NCBI Taxonomy" id="35608"/>
    <lineage>
        <taxon>Eukaryota</taxon>
        <taxon>Viridiplantae</taxon>
        <taxon>Streptophyta</taxon>
        <taxon>Embryophyta</taxon>
        <taxon>Tracheophyta</taxon>
        <taxon>Spermatophyta</taxon>
        <taxon>Magnoliopsida</taxon>
        <taxon>eudicotyledons</taxon>
        <taxon>Gunneridae</taxon>
        <taxon>Pentapetalae</taxon>
        <taxon>asterids</taxon>
        <taxon>campanulids</taxon>
        <taxon>Asterales</taxon>
        <taxon>Asteraceae</taxon>
        <taxon>Asteroideae</taxon>
        <taxon>Anthemideae</taxon>
        <taxon>Artemisiinae</taxon>
        <taxon>Artemisia</taxon>
    </lineage>
</organism>
<keyword evidence="3" id="KW-1185">Reference proteome</keyword>